<feature type="transmembrane region" description="Helical" evidence="7">
    <location>
        <begin position="189"/>
        <end position="208"/>
    </location>
</feature>
<gene>
    <name evidence="9" type="primary">Ms4a12</name>
</gene>
<feature type="region of interest" description="Disordered" evidence="6">
    <location>
        <begin position="231"/>
        <end position="251"/>
    </location>
</feature>
<reference evidence="9" key="1">
    <citation type="submission" date="2025-08" db="UniProtKB">
        <authorList>
            <consortium name="RefSeq"/>
        </authorList>
    </citation>
    <scope>IDENTIFICATION</scope>
    <source>
        <tissue evidence="9">Kidney</tissue>
    </source>
</reference>
<evidence type="ECO:0000256" key="4">
    <source>
        <dbReference type="ARBA" id="ARBA00022989"/>
    </source>
</evidence>
<dbReference type="AlphaFoldDB" id="A0A1S3G6K2"/>
<accession>A0A1S3G6K2</accession>
<evidence type="ECO:0000256" key="2">
    <source>
        <dbReference type="ARBA" id="ARBA00009565"/>
    </source>
</evidence>
<dbReference type="CTD" id="54860"/>
<sequence>MKPSKPTPYPGMQETMPNPYPPGNPTMAPGSQPAEYQRSLSFINVGNQAQGGQFPFMTSPGLFRGSQFAQGNVQMAIQIIIGVMHIGFGTILGLLAITDSNNLLGFASLTFLSGYPFWGGLCFIISGSLSVSASKEFSPCLIKGSLGMNIVSSIFTIFGIILFLVDLIINGVDNQAFSAVLSGKGISSMLLIFSILEICIACTTAHFAKQAITNTNRSALAIPNMYAANPVTQSSPAPPPRFEDHPAYAPR</sequence>
<dbReference type="GO" id="GO:0005886">
    <property type="term" value="C:plasma membrane"/>
    <property type="evidence" value="ECO:0007669"/>
    <property type="project" value="TreeGrafter"/>
</dbReference>
<keyword evidence="3 7" id="KW-0812">Transmembrane</keyword>
<keyword evidence="8" id="KW-1185">Reference proteome</keyword>
<dbReference type="Pfam" id="PF04103">
    <property type="entry name" value="CD20"/>
    <property type="match status" value="1"/>
</dbReference>
<dbReference type="InterPro" id="IPR030417">
    <property type="entry name" value="MS4A"/>
</dbReference>
<dbReference type="FunCoup" id="A0A1S3G6K2">
    <property type="interactions" value="408"/>
</dbReference>
<dbReference type="GeneID" id="105995290"/>
<feature type="transmembrane region" description="Helical" evidence="7">
    <location>
        <begin position="76"/>
        <end position="97"/>
    </location>
</feature>
<dbReference type="GO" id="GO:0007166">
    <property type="term" value="P:cell surface receptor signaling pathway"/>
    <property type="evidence" value="ECO:0007669"/>
    <property type="project" value="TreeGrafter"/>
</dbReference>
<organism evidence="8 9">
    <name type="scientific">Dipodomys ordii</name>
    <name type="common">Ord's kangaroo rat</name>
    <dbReference type="NCBI Taxonomy" id="10020"/>
    <lineage>
        <taxon>Eukaryota</taxon>
        <taxon>Metazoa</taxon>
        <taxon>Chordata</taxon>
        <taxon>Craniata</taxon>
        <taxon>Vertebrata</taxon>
        <taxon>Euteleostomi</taxon>
        <taxon>Mammalia</taxon>
        <taxon>Eutheria</taxon>
        <taxon>Euarchontoglires</taxon>
        <taxon>Glires</taxon>
        <taxon>Rodentia</taxon>
        <taxon>Castorimorpha</taxon>
        <taxon>Heteromyidae</taxon>
        <taxon>Dipodomyinae</taxon>
        <taxon>Dipodomys</taxon>
    </lineage>
</organism>
<feature type="transmembrane region" description="Helical" evidence="7">
    <location>
        <begin position="103"/>
        <end position="125"/>
    </location>
</feature>
<dbReference type="InParanoid" id="A0A1S3G6K2"/>
<dbReference type="OrthoDB" id="10071849at2759"/>
<keyword evidence="5 7" id="KW-0472">Membrane</keyword>
<name>A0A1S3G6K2_DIPOR</name>
<evidence type="ECO:0000256" key="6">
    <source>
        <dbReference type="SAM" id="MobiDB-lite"/>
    </source>
</evidence>
<keyword evidence="4 7" id="KW-1133">Transmembrane helix</keyword>
<feature type="transmembrane region" description="Helical" evidence="7">
    <location>
        <begin position="146"/>
        <end position="169"/>
    </location>
</feature>
<feature type="region of interest" description="Disordered" evidence="6">
    <location>
        <begin position="1"/>
        <end position="33"/>
    </location>
</feature>
<proteinExistence type="inferred from homology"/>
<evidence type="ECO:0000313" key="9">
    <source>
        <dbReference type="RefSeq" id="XP_012884451.1"/>
    </source>
</evidence>
<evidence type="ECO:0000256" key="5">
    <source>
        <dbReference type="ARBA" id="ARBA00023136"/>
    </source>
</evidence>
<evidence type="ECO:0000256" key="1">
    <source>
        <dbReference type="ARBA" id="ARBA00004141"/>
    </source>
</evidence>
<dbReference type="InterPro" id="IPR007237">
    <property type="entry name" value="CD20-like"/>
</dbReference>
<evidence type="ECO:0000256" key="7">
    <source>
        <dbReference type="SAM" id="Phobius"/>
    </source>
</evidence>
<dbReference type="STRING" id="10020.ENSDORP00000005883"/>
<comment type="similarity">
    <text evidence="2">Belongs to the MS4A family.</text>
</comment>
<protein>
    <submittedName>
        <fullName evidence="9">Membrane-spanning 4-domains subfamily A member 12</fullName>
    </submittedName>
</protein>
<feature type="compositionally biased region" description="Basic and acidic residues" evidence="6">
    <location>
        <begin position="241"/>
        <end position="251"/>
    </location>
</feature>
<evidence type="ECO:0000313" key="8">
    <source>
        <dbReference type="Proteomes" id="UP000081671"/>
    </source>
</evidence>
<dbReference type="KEGG" id="dord:105995290"/>
<dbReference type="PANTHER" id="PTHR23320:SF72">
    <property type="entry name" value="MEMBRANE-SPANNING 4-DOMAINS SUBFAMILY A MEMBER 12"/>
    <property type="match status" value="1"/>
</dbReference>
<dbReference type="RefSeq" id="XP_012884451.1">
    <property type="nucleotide sequence ID" value="XM_013028997.1"/>
</dbReference>
<dbReference type="PANTHER" id="PTHR23320">
    <property type="entry name" value="MEMBRANE-SPANNING 4-DOMAINS SUBFAMILY A MS4A -RELATED"/>
    <property type="match status" value="1"/>
</dbReference>
<evidence type="ECO:0000256" key="3">
    <source>
        <dbReference type="ARBA" id="ARBA00022692"/>
    </source>
</evidence>
<dbReference type="Proteomes" id="UP000081671">
    <property type="component" value="Unplaced"/>
</dbReference>
<comment type="subcellular location">
    <subcellularLocation>
        <location evidence="1">Membrane</location>
        <topology evidence="1">Multi-pass membrane protein</topology>
    </subcellularLocation>
</comment>